<keyword evidence="1" id="KW-0812">Transmembrane</keyword>
<evidence type="ECO:0000313" key="3">
    <source>
        <dbReference type="Proteomes" id="UP000479000"/>
    </source>
</evidence>
<proteinExistence type="predicted"/>
<name>A0A6H5H8I5_9HEMI</name>
<keyword evidence="1" id="KW-0472">Membrane</keyword>
<evidence type="ECO:0000313" key="2">
    <source>
        <dbReference type="EMBL" id="CAB0014145.1"/>
    </source>
</evidence>
<reference evidence="2 3" key="1">
    <citation type="submission" date="2020-02" db="EMBL/GenBank/DDBJ databases">
        <authorList>
            <person name="Ferguson B K."/>
        </authorList>
    </citation>
    <scope>NUCLEOTIDE SEQUENCE [LARGE SCALE GENOMIC DNA]</scope>
</reference>
<organism evidence="2 3">
    <name type="scientific">Nesidiocoris tenuis</name>
    <dbReference type="NCBI Taxonomy" id="355587"/>
    <lineage>
        <taxon>Eukaryota</taxon>
        <taxon>Metazoa</taxon>
        <taxon>Ecdysozoa</taxon>
        <taxon>Arthropoda</taxon>
        <taxon>Hexapoda</taxon>
        <taxon>Insecta</taxon>
        <taxon>Pterygota</taxon>
        <taxon>Neoptera</taxon>
        <taxon>Paraneoptera</taxon>
        <taxon>Hemiptera</taxon>
        <taxon>Heteroptera</taxon>
        <taxon>Panheteroptera</taxon>
        <taxon>Cimicomorpha</taxon>
        <taxon>Miridae</taxon>
        <taxon>Dicyphina</taxon>
        <taxon>Nesidiocoris</taxon>
    </lineage>
</organism>
<evidence type="ECO:0000256" key="1">
    <source>
        <dbReference type="SAM" id="Phobius"/>
    </source>
</evidence>
<sequence>MGCGFYTMYRESIVLRHHSGTVPSWMSEEAHEGKKKNLESTMTAIGYEDMLGFKFLLLHRFAIQWAGVRTDISSGNDPIGMKIAQFLGIFFAILATLQASAAALAGYDRMLEK</sequence>
<dbReference type="EMBL" id="CADCXU010027321">
    <property type="protein sequence ID" value="CAB0014145.1"/>
    <property type="molecule type" value="Genomic_DNA"/>
</dbReference>
<accession>A0A6H5H8I5</accession>
<dbReference type="Proteomes" id="UP000479000">
    <property type="component" value="Unassembled WGS sequence"/>
</dbReference>
<protein>
    <submittedName>
        <fullName evidence="2">Uncharacterized protein</fullName>
    </submittedName>
</protein>
<keyword evidence="3" id="KW-1185">Reference proteome</keyword>
<dbReference type="AlphaFoldDB" id="A0A6H5H8I5"/>
<feature type="transmembrane region" description="Helical" evidence="1">
    <location>
        <begin position="83"/>
        <end position="107"/>
    </location>
</feature>
<gene>
    <name evidence="2" type="ORF">NTEN_LOCUS18631</name>
</gene>
<feature type="non-terminal residue" evidence="2">
    <location>
        <position position="113"/>
    </location>
</feature>
<keyword evidence="1" id="KW-1133">Transmembrane helix</keyword>